<dbReference type="RefSeq" id="WP_092161417.1">
    <property type="nucleotide sequence ID" value="NZ_FNGA01000003.1"/>
</dbReference>
<dbReference type="InterPro" id="IPR026024">
    <property type="entry name" value="Chemotaxis_MeTrfase_CheR"/>
</dbReference>
<dbReference type="GO" id="GO:0032259">
    <property type="term" value="P:methylation"/>
    <property type="evidence" value="ECO:0007669"/>
    <property type="project" value="UniProtKB-KW"/>
</dbReference>
<dbReference type="OrthoDB" id="9786165at2"/>
<dbReference type="InterPro" id="IPR022642">
    <property type="entry name" value="CheR_C"/>
</dbReference>
<keyword evidence="3 7" id="KW-0489">Methyltransferase</keyword>
<evidence type="ECO:0000256" key="3">
    <source>
        <dbReference type="ARBA" id="ARBA00022603"/>
    </source>
</evidence>
<reference evidence="8" key="1">
    <citation type="submission" date="2016-10" db="EMBL/GenBank/DDBJ databases">
        <authorList>
            <person name="Varghese N."/>
            <person name="Submissions S."/>
        </authorList>
    </citation>
    <scope>NUCLEOTIDE SEQUENCE [LARGE SCALE GENOMIC DNA]</scope>
    <source>
        <strain evidence="8">DSM 16995</strain>
    </source>
</reference>
<dbReference type="Pfam" id="PF01739">
    <property type="entry name" value="CheR"/>
    <property type="match status" value="1"/>
</dbReference>
<dbReference type="GO" id="GO:0008983">
    <property type="term" value="F:protein-glutamate O-methyltransferase activity"/>
    <property type="evidence" value="ECO:0007669"/>
    <property type="project" value="UniProtKB-EC"/>
</dbReference>
<protein>
    <recommendedName>
        <fullName evidence="2">protein-glutamate O-methyltransferase</fullName>
        <ecNumber evidence="2">2.1.1.80</ecNumber>
    </recommendedName>
</protein>
<evidence type="ECO:0000256" key="1">
    <source>
        <dbReference type="ARBA" id="ARBA00001541"/>
    </source>
</evidence>
<proteinExistence type="predicted"/>
<keyword evidence="5" id="KW-0949">S-adenosyl-L-methionine</keyword>
<evidence type="ECO:0000256" key="2">
    <source>
        <dbReference type="ARBA" id="ARBA00012534"/>
    </source>
</evidence>
<feature type="domain" description="CheR-type methyltransferase" evidence="6">
    <location>
        <begin position="9"/>
        <end position="291"/>
    </location>
</feature>
<dbReference type="EC" id="2.1.1.80" evidence="2"/>
<dbReference type="Pfam" id="PF03705">
    <property type="entry name" value="CheR_N"/>
    <property type="match status" value="1"/>
</dbReference>
<dbReference type="InterPro" id="IPR029063">
    <property type="entry name" value="SAM-dependent_MTases_sf"/>
</dbReference>
<evidence type="ECO:0000256" key="4">
    <source>
        <dbReference type="ARBA" id="ARBA00022679"/>
    </source>
</evidence>
<sequence length="291" mass="33637">MAGLFSNSGFSGGIKISTLEFTQLRDIIYELFGIFLNDNRKYLMENRFSARITELKLKSFKEYIDFLKYDKNRNLELNKLADLITTNETSFFRDNPQLTAFTNESLMEIIEAKRKTGRRELRIWSAGCSSGEEPYTLSIIIHEILKAELPKWRIQITASDISSSVIAQAKKGEYTKYALKTTNAAIAKKYFTEKEAGIFKVKPEIKRLVRFDKINLNDLVALKKVPKSDVIFCRNVIIYFDKEMKKRVLRAFYDNLVDDGHLYVGHSESLHTITNTFKAKHHTGAISYRKV</sequence>
<gene>
    <name evidence="7" type="ORF">SAMN05660337_2423</name>
</gene>
<evidence type="ECO:0000313" key="8">
    <source>
        <dbReference type="Proteomes" id="UP000199053"/>
    </source>
</evidence>
<dbReference type="EMBL" id="FNGA01000003">
    <property type="protein sequence ID" value="SDL19479.1"/>
    <property type="molecule type" value="Genomic_DNA"/>
</dbReference>
<dbReference type="InterPro" id="IPR022641">
    <property type="entry name" value="CheR_N"/>
</dbReference>
<dbReference type="SMART" id="SM00138">
    <property type="entry name" value="MeTrc"/>
    <property type="match status" value="1"/>
</dbReference>
<dbReference type="SUPFAM" id="SSF53335">
    <property type="entry name" value="S-adenosyl-L-methionine-dependent methyltransferases"/>
    <property type="match status" value="1"/>
</dbReference>
<dbReference type="PANTHER" id="PTHR24422">
    <property type="entry name" value="CHEMOTAXIS PROTEIN METHYLTRANSFERASE"/>
    <property type="match status" value="1"/>
</dbReference>
<keyword evidence="8" id="KW-1185">Reference proteome</keyword>
<dbReference type="STRING" id="246191.SAMN05660337_2423"/>
<dbReference type="PROSITE" id="PS50123">
    <property type="entry name" value="CHER"/>
    <property type="match status" value="1"/>
</dbReference>
<dbReference type="SUPFAM" id="SSF47757">
    <property type="entry name" value="Chemotaxis receptor methyltransferase CheR, N-terminal domain"/>
    <property type="match status" value="1"/>
</dbReference>
<comment type="catalytic activity">
    <reaction evidence="1">
        <text>L-glutamyl-[protein] + S-adenosyl-L-methionine = [protein]-L-glutamate 5-O-methyl ester + S-adenosyl-L-homocysteine</text>
        <dbReference type="Rhea" id="RHEA:24452"/>
        <dbReference type="Rhea" id="RHEA-COMP:10208"/>
        <dbReference type="Rhea" id="RHEA-COMP:10311"/>
        <dbReference type="ChEBI" id="CHEBI:29973"/>
        <dbReference type="ChEBI" id="CHEBI:57856"/>
        <dbReference type="ChEBI" id="CHEBI:59789"/>
        <dbReference type="ChEBI" id="CHEBI:82795"/>
        <dbReference type="EC" id="2.1.1.80"/>
    </reaction>
</comment>
<dbReference type="InterPro" id="IPR000780">
    <property type="entry name" value="CheR_MeTrfase"/>
</dbReference>
<evidence type="ECO:0000313" key="7">
    <source>
        <dbReference type="EMBL" id="SDL19479.1"/>
    </source>
</evidence>
<dbReference type="Proteomes" id="UP000199053">
    <property type="component" value="Unassembled WGS sequence"/>
</dbReference>
<dbReference type="AlphaFoldDB" id="A0A1G9I2P5"/>
<organism evidence="7 8">
    <name type="scientific">Maridesulfovibrio ferrireducens</name>
    <dbReference type="NCBI Taxonomy" id="246191"/>
    <lineage>
        <taxon>Bacteria</taxon>
        <taxon>Pseudomonadati</taxon>
        <taxon>Thermodesulfobacteriota</taxon>
        <taxon>Desulfovibrionia</taxon>
        <taxon>Desulfovibrionales</taxon>
        <taxon>Desulfovibrionaceae</taxon>
        <taxon>Maridesulfovibrio</taxon>
    </lineage>
</organism>
<evidence type="ECO:0000259" key="6">
    <source>
        <dbReference type="PROSITE" id="PS50123"/>
    </source>
</evidence>
<dbReference type="Gene3D" id="1.10.155.10">
    <property type="entry name" value="Chemotaxis receptor methyltransferase CheR, N-terminal domain"/>
    <property type="match status" value="1"/>
</dbReference>
<dbReference type="InterPro" id="IPR036804">
    <property type="entry name" value="CheR_N_sf"/>
</dbReference>
<keyword evidence="4 7" id="KW-0808">Transferase</keyword>
<dbReference type="Gene3D" id="3.40.50.150">
    <property type="entry name" value="Vaccinia Virus protein VP39"/>
    <property type="match status" value="1"/>
</dbReference>
<dbReference type="PIRSF" id="PIRSF000410">
    <property type="entry name" value="CheR"/>
    <property type="match status" value="1"/>
</dbReference>
<accession>A0A1G9I2P5</accession>
<dbReference type="InterPro" id="IPR050903">
    <property type="entry name" value="Bact_Chemotaxis_MeTrfase"/>
</dbReference>
<dbReference type="PANTHER" id="PTHR24422:SF10">
    <property type="entry name" value="CHEMOTAXIS PROTEIN METHYLTRANSFERASE 2"/>
    <property type="match status" value="1"/>
</dbReference>
<dbReference type="PRINTS" id="PR00996">
    <property type="entry name" value="CHERMTFRASE"/>
</dbReference>
<name>A0A1G9I2P5_9BACT</name>
<evidence type="ECO:0000256" key="5">
    <source>
        <dbReference type="ARBA" id="ARBA00022691"/>
    </source>
</evidence>